<dbReference type="Gene3D" id="2.60.40.4040">
    <property type="match status" value="1"/>
</dbReference>
<dbReference type="RefSeq" id="WP_065543263.1">
    <property type="nucleotide sequence ID" value="NZ_CP015405.2"/>
</dbReference>
<dbReference type="Gene3D" id="2.60.40.1760">
    <property type="entry name" value="glycosyl hydrolase (family 31)"/>
    <property type="match status" value="1"/>
</dbReference>
<dbReference type="KEGG" id="byl:A4V09_16015"/>
<comment type="similarity">
    <text evidence="1 4">Belongs to the glycosyl hydrolase 31 family.</text>
</comment>
<accession>A0A1C7IDX9</accession>
<dbReference type="EMBL" id="CP015405">
    <property type="protein sequence ID" value="ANU77134.1"/>
    <property type="molecule type" value="Genomic_DNA"/>
</dbReference>
<organism evidence="8 9">
    <name type="scientific">Blautia pseudococcoides</name>
    <dbReference type="NCBI Taxonomy" id="1796616"/>
    <lineage>
        <taxon>Bacteria</taxon>
        <taxon>Bacillati</taxon>
        <taxon>Bacillota</taxon>
        <taxon>Clostridia</taxon>
        <taxon>Lachnospirales</taxon>
        <taxon>Lachnospiraceae</taxon>
        <taxon>Blautia</taxon>
    </lineage>
</organism>
<dbReference type="CDD" id="cd14752">
    <property type="entry name" value="GH31_N"/>
    <property type="match status" value="1"/>
</dbReference>
<dbReference type="InterPro" id="IPR011013">
    <property type="entry name" value="Gal_mutarotase_sf_dom"/>
</dbReference>
<name>A0A1C7IDX9_9FIRM</name>
<dbReference type="OrthoDB" id="176168at2"/>
<dbReference type="PANTHER" id="PTHR22762">
    <property type="entry name" value="ALPHA-GLUCOSIDASE"/>
    <property type="match status" value="1"/>
</dbReference>
<dbReference type="Pfam" id="PF21365">
    <property type="entry name" value="Glyco_hydro_31_3rd"/>
    <property type="match status" value="1"/>
</dbReference>
<dbReference type="SUPFAM" id="SSF74650">
    <property type="entry name" value="Galactose mutarotase-like"/>
    <property type="match status" value="1"/>
</dbReference>
<feature type="domain" description="Glycosyl hydrolase family 31 C-terminal" evidence="7">
    <location>
        <begin position="525"/>
        <end position="614"/>
    </location>
</feature>
<dbReference type="Gene3D" id="3.20.20.80">
    <property type="entry name" value="Glycosidases"/>
    <property type="match status" value="1"/>
</dbReference>
<dbReference type="STRING" id="1796616.A4V09_16015"/>
<keyword evidence="2 4" id="KW-0378">Hydrolase</keyword>
<dbReference type="GO" id="GO:0005975">
    <property type="term" value="P:carbohydrate metabolic process"/>
    <property type="evidence" value="ECO:0007669"/>
    <property type="project" value="InterPro"/>
</dbReference>
<evidence type="ECO:0000256" key="1">
    <source>
        <dbReference type="ARBA" id="ARBA00007806"/>
    </source>
</evidence>
<proteinExistence type="inferred from homology"/>
<evidence type="ECO:0000256" key="4">
    <source>
        <dbReference type="RuleBase" id="RU361185"/>
    </source>
</evidence>
<dbReference type="PROSITE" id="PS00129">
    <property type="entry name" value="GLYCOSYL_HYDROL_F31_1"/>
    <property type="match status" value="1"/>
</dbReference>
<feature type="domain" description="Glycoside hydrolase family 31 N-terminal" evidence="6">
    <location>
        <begin position="39"/>
        <end position="113"/>
    </location>
</feature>
<keyword evidence="9" id="KW-1185">Reference proteome</keyword>
<evidence type="ECO:0000259" key="7">
    <source>
        <dbReference type="Pfam" id="PF21365"/>
    </source>
</evidence>
<dbReference type="InterPro" id="IPR048395">
    <property type="entry name" value="Glyco_hydro_31_C"/>
</dbReference>
<dbReference type="InterPro" id="IPR025887">
    <property type="entry name" value="Glyco_hydro_31_N_dom"/>
</dbReference>
<dbReference type="PANTHER" id="PTHR22762:SF120">
    <property type="entry name" value="HETEROGLYCAN GLUCOSIDASE 1"/>
    <property type="match status" value="1"/>
</dbReference>
<dbReference type="Pfam" id="PF01055">
    <property type="entry name" value="Glyco_hydro_31_2nd"/>
    <property type="match status" value="1"/>
</dbReference>
<evidence type="ECO:0000259" key="6">
    <source>
        <dbReference type="Pfam" id="PF13802"/>
    </source>
</evidence>
<dbReference type="GO" id="GO:0004553">
    <property type="term" value="F:hydrolase activity, hydrolyzing O-glycosyl compounds"/>
    <property type="evidence" value="ECO:0007669"/>
    <property type="project" value="InterPro"/>
</dbReference>
<reference evidence="8" key="1">
    <citation type="submission" date="2017-04" db="EMBL/GenBank/DDBJ databases">
        <title>Complete Genome Sequences of Twelve Strains of a Stable Defined Moderately Diverse Mouse Microbiota 2 (sDMDMm2).</title>
        <authorList>
            <person name="Uchimura Y."/>
            <person name="Wyss M."/>
            <person name="Brugiroux S."/>
            <person name="Limenitakis J.P."/>
            <person name="Stecher B."/>
            <person name="McCoy K.D."/>
            <person name="Macpherson A.J."/>
        </authorList>
    </citation>
    <scope>NUCLEOTIDE SEQUENCE</scope>
    <source>
        <strain evidence="8">YL58</strain>
    </source>
</reference>
<evidence type="ECO:0000259" key="5">
    <source>
        <dbReference type="Pfam" id="PF01055"/>
    </source>
</evidence>
<dbReference type="AlphaFoldDB" id="A0A1C7IDX9"/>
<keyword evidence="3 4" id="KW-0326">Glycosidase</keyword>
<evidence type="ECO:0000256" key="3">
    <source>
        <dbReference type="ARBA" id="ARBA00023295"/>
    </source>
</evidence>
<dbReference type="InterPro" id="IPR017853">
    <property type="entry name" value="GH"/>
</dbReference>
<dbReference type="Proteomes" id="UP000092574">
    <property type="component" value="Chromosome"/>
</dbReference>
<dbReference type="CDD" id="cd06604">
    <property type="entry name" value="GH31_glucosidase_II_MalA"/>
    <property type="match status" value="1"/>
</dbReference>
<dbReference type="SUPFAM" id="SSF51445">
    <property type="entry name" value="(Trans)glycosidases"/>
    <property type="match status" value="1"/>
</dbReference>
<sequence length="687" mass="79165">MIRKYTYGNPFCTDAVVKEITAEDHSLPYLKQTVQDGRLIFSCRLGEKDLVYGLGENVRGINKRGWLYKSCCADEPNHLEDRHSLYASHNFLVVAGEETFGVFFDYPGIISFDVGYTHMDELVITLEEPDADVYILNGSGIRSIVKEFRGLIGRSYIPPRWAFGYQQSRWGYQCEADIREVAEEHRKNHLPLDSIYLDIDYMERYKDFTIDEERFPDFEGLVRDMKAQNIRLVPIIDAGVKVEEGYPVYEEGVEKGYFCKDKDGKEFIAGVWPGQVHFPDVLNREAREWFGNQYQFLLDKGIEGFWNDMNEPSIFFAQDRMDDTIDAIAELKGKNLDLDTFQKFTGLVDSLANNTEDFKKFYHSTDVGNVRHDKVHNLFGYNMTRAAGEAFERLCPDKRILMFSRSSYVGMHRYGGIWTGDNKSWWQHLLLNLKMMPSLNMVGILYTGADIGGFGSDTTEDLVMRWIQLAMFSPLMRNHTALGTRMQEVYRFDHTEQFAGILGIRYGLLPYIYSEYMKAALFGDMYFMPLSFVYTEDTFASQVEDQLLVGDSLMIAPVYTQNAEGRYVYLPEEMALLRFRSLTDYDTEILPAGHHYVKAGLSEMPVFLRPDKILLLSGGGEYTDEVDMDRVKAVAFVKEGASYEWYEDDGKGKDYENPENYGKIVVDRSGRCTYTGSRRKEITTEIL</sequence>
<feature type="domain" description="Glycoside hydrolase family 31 TIM barrel" evidence="5">
    <location>
        <begin position="156"/>
        <end position="514"/>
    </location>
</feature>
<evidence type="ECO:0000313" key="8">
    <source>
        <dbReference type="EMBL" id="ANU77134.1"/>
    </source>
</evidence>
<evidence type="ECO:0000256" key="2">
    <source>
        <dbReference type="ARBA" id="ARBA00022801"/>
    </source>
</evidence>
<evidence type="ECO:0000313" key="9">
    <source>
        <dbReference type="Proteomes" id="UP000092574"/>
    </source>
</evidence>
<dbReference type="SUPFAM" id="SSF51011">
    <property type="entry name" value="Glycosyl hydrolase domain"/>
    <property type="match status" value="1"/>
</dbReference>
<dbReference type="Pfam" id="PF13802">
    <property type="entry name" value="Gal_mutarotas_2"/>
    <property type="match status" value="1"/>
</dbReference>
<dbReference type="InterPro" id="IPR000322">
    <property type="entry name" value="Glyco_hydro_31_TIM"/>
</dbReference>
<dbReference type="GO" id="GO:0030246">
    <property type="term" value="F:carbohydrate binding"/>
    <property type="evidence" value="ECO:0007669"/>
    <property type="project" value="InterPro"/>
</dbReference>
<protein>
    <submittedName>
        <fullName evidence="8">Alpha-glucosidase</fullName>
    </submittedName>
</protein>
<gene>
    <name evidence="8" type="ORF">A4V09_16015</name>
</gene>
<dbReference type="InterPro" id="IPR030458">
    <property type="entry name" value="Glyco_hydro_31_AS"/>
</dbReference>